<keyword evidence="8" id="KW-1185">Reference proteome</keyword>
<dbReference type="SMART" id="SM00774">
    <property type="entry name" value="WRKY"/>
    <property type="match status" value="1"/>
</dbReference>
<dbReference type="AlphaFoldDB" id="A0AA35VAV6"/>
<evidence type="ECO:0000313" key="7">
    <source>
        <dbReference type="EMBL" id="CAI9262630.1"/>
    </source>
</evidence>
<proteinExistence type="predicted"/>
<evidence type="ECO:0000259" key="6">
    <source>
        <dbReference type="PROSITE" id="PS50811"/>
    </source>
</evidence>
<dbReference type="Pfam" id="PF03106">
    <property type="entry name" value="WRKY"/>
    <property type="match status" value="1"/>
</dbReference>
<sequence length="268" mass="30090">MEDTSSPNKKILIKDLIKGIDSSKSLQNLVGQNIDNDGSVSAFSNVHSLSTVGKSGRFSPVPVSTYMSSACSGDQTHESEKSEKKRVPVVKDWRAGSYKTRKAKYSSVKIVSTLIDDGYSWRKYGQKAIHGAKYDRNYYRCTHKCEQGCQALKQVQKLEDEPQMYRVTYHGHHTCQMIDENTHLFSDYQDLSFRLLNSMDSKTIHLPNSPSTISNTHINPSIEQEVNSNAQSIGYGQSTIGLWNDVSENGSSVNDLTFDESLFCTFDF</sequence>
<protein>
    <recommendedName>
        <fullName evidence="6">WRKY domain-containing protein</fullName>
    </recommendedName>
</protein>
<keyword evidence="3" id="KW-0238">DNA-binding</keyword>
<dbReference type="PROSITE" id="PS50811">
    <property type="entry name" value="WRKY"/>
    <property type="match status" value="1"/>
</dbReference>
<reference evidence="7" key="1">
    <citation type="submission" date="2023-04" db="EMBL/GenBank/DDBJ databases">
        <authorList>
            <person name="Vijverberg K."/>
            <person name="Xiong W."/>
            <person name="Schranz E."/>
        </authorList>
    </citation>
    <scope>NUCLEOTIDE SEQUENCE</scope>
</reference>
<dbReference type="GO" id="GO:0003700">
    <property type="term" value="F:DNA-binding transcription factor activity"/>
    <property type="evidence" value="ECO:0007669"/>
    <property type="project" value="InterPro"/>
</dbReference>
<dbReference type="Gene3D" id="2.20.25.80">
    <property type="entry name" value="WRKY domain"/>
    <property type="match status" value="1"/>
</dbReference>
<keyword evidence="2" id="KW-0805">Transcription regulation</keyword>
<name>A0AA35VAV6_LACSI</name>
<dbReference type="InterPro" id="IPR044810">
    <property type="entry name" value="WRKY_plant"/>
</dbReference>
<evidence type="ECO:0000313" key="8">
    <source>
        <dbReference type="Proteomes" id="UP001177003"/>
    </source>
</evidence>
<dbReference type="InterPro" id="IPR003657">
    <property type="entry name" value="WRKY_dom"/>
</dbReference>
<evidence type="ECO:0000256" key="2">
    <source>
        <dbReference type="ARBA" id="ARBA00023015"/>
    </source>
</evidence>
<accession>A0AA35VAV6</accession>
<evidence type="ECO:0000256" key="1">
    <source>
        <dbReference type="ARBA" id="ARBA00004123"/>
    </source>
</evidence>
<dbReference type="EMBL" id="OX465086">
    <property type="protein sequence ID" value="CAI9262630.1"/>
    <property type="molecule type" value="Genomic_DNA"/>
</dbReference>
<keyword evidence="4" id="KW-0804">Transcription</keyword>
<dbReference type="SUPFAM" id="SSF118290">
    <property type="entry name" value="WRKY DNA-binding domain"/>
    <property type="match status" value="1"/>
</dbReference>
<dbReference type="GO" id="GO:0005634">
    <property type="term" value="C:nucleus"/>
    <property type="evidence" value="ECO:0007669"/>
    <property type="project" value="UniProtKB-SubCell"/>
</dbReference>
<dbReference type="GO" id="GO:0043565">
    <property type="term" value="F:sequence-specific DNA binding"/>
    <property type="evidence" value="ECO:0007669"/>
    <property type="project" value="InterPro"/>
</dbReference>
<feature type="domain" description="WRKY" evidence="6">
    <location>
        <begin position="110"/>
        <end position="178"/>
    </location>
</feature>
<organism evidence="7 8">
    <name type="scientific">Lactuca saligna</name>
    <name type="common">Willowleaf lettuce</name>
    <dbReference type="NCBI Taxonomy" id="75948"/>
    <lineage>
        <taxon>Eukaryota</taxon>
        <taxon>Viridiplantae</taxon>
        <taxon>Streptophyta</taxon>
        <taxon>Embryophyta</taxon>
        <taxon>Tracheophyta</taxon>
        <taxon>Spermatophyta</taxon>
        <taxon>Magnoliopsida</taxon>
        <taxon>eudicotyledons</taxon>
        <taxon>Gunneridae</taxon>
        <taxon>Pentapetalae</taxon>
        <taxon>asterids</taxon>
        <taxon>campanulids</taxon>
        <taxon>Asterales</taxon>
        <taxon>Asteraceae</taxon>
        <taxon>Cichorioideae</taxon>
        <taxon>Cichorieae</taxon>
        <taxon>Lactucinae</taxon>
        <taxon>Lactuca</taxon>
    </lineage>
</organism>
<evidence type="ECO:0000256" key="4">
    <source>
        <dbReference type="ARBA" id="ARBA00023163"/>
    </source>
</evidence>
<dbReference type="PANTHER" id="PTHR31282">
    <property type="entry name" value="WRKY TRANSCRIPTION FACTOR 21-RELATED"/>
    <property type="match status" value="1"/>
</dbReference>
<gene>
    <name evidence="7" type="ORF">LSALG_LOCUS3360</name>
</gene>
<comment type="subcellular location">
    <subcellularLocation>
        <location evidence="1">Nucleus</location>
    </subcellularLocation>
</comment>
<keyword evidence="5" id="KW-0539">Nucleus</keyword>
<evidence type="ECO:0000256" key="5">
    <source>
        <dbReference type="ARBA" id="ARBA00023242"/>
    </source>
</evidence>
<dbReference type="InterPro" id="IPR036576">
    <property type="entry name" value="WRKY_dom_sf"/>
</dbReference>
<evidence type="ECO:0000256" key="3">
    <source>
        <dbReference type="ARBA" id="ARBA00023125"/>
    </source>
</evidence>
<dbReference type="Proteomes" id="UP001177003">
    <property type="component" value="Chromosome 0"/>
</dbReference>